<keyword evidence="2" id="KW-1185">Reference proteome</keyword>
<name>A0ABM8X115_9BURK</name>
<dbReference type="EMBL" id="CAJZAI010000005">
    <property type="protein sequence ID" value="CAG9173559.1"/>
    <property type="molecule type" value="Genomic_DNA"/>
</dbReference>
<dbReference type="SUPFAM" id="SSF53955">
    <property type="entry name" value="Lysozyme-like"/>
    <property type="match status" value="1"/>
</dbReference>
<dbReference type="InterPro" id="IPR011055">
    <property type="entry name" value="Dup_hybrid_motif"/>
</dbReference>
<dbReference type="Gene3D" id="2.70.70.10">
    <property type="entry name" value="Glucose Permease (Domain IIA)"/>
    <property type="match status" value="1"/>
</dbReference>
<dbReference type="RefSeq" id="WP_224080098.1">
    <property type="nucleotide sequence ID" value="NZ_CAJZAI010000005.1"/>
</dbReference>
<proteinExistence type="predicted"/>
<dbReference type="Gene3D" id="1.10.530.10">
    <property type="match status" value="1"/>
</dbReference>
<dbReference type="InterPro" id="IPR023346">
    <property type="entry name" value="Lysozyme-like_dom_sf"/>
</dbReference>
<evidence type="ECO:0000313" key="2">
    <source>
        <dbReference type="Proteomes" id="UP000727654"/>
    </source>
</evidence>
<protein>
    <recommendedName>
        <fullName evidence="3">Peptidase M23</fullName>
    </recommendedName>
</protein>
<comment type="caution">
    <text evidence="1">The sequence shown here is derived from an EMBL/GenBank/DDBJ whole genome shotgun (WGS) entry which is preliminary data.</text>
</comment>
<gene>
    <name evidence="1" type="ORF">LMG23992_02485</name>
</gene>
<evidence type="ECO:0000313" key="1">
    <source>
        <dbReference type="EMBL" id="CAG9173559.1"/>
    </source>
</evidence>
<accession>A0ABM8X115</accession>
<sequence>MIISPPFLPALTVEALNSNDPSRIDPMMDAVDGFELPHHGIYPIAFDRRWHCGAHLMPRFQNEPVRAIADGEVVAYRVCQKAITDGSKDESGAEALNSNLGFVLLKHSTETGDGRAITFYSLYMHLLDLDGIRRLQPQPNNPPEVGTSMTLPLWLLRPTNGVQVPARQKVYRKDMLGYPGACHGQLHLHFEIFMTEGDFTAWFSQPGHAVQLDNNAPTTPASKDYWGHSYFVIPQGQSFVSVPPEAIGAAAKYFPPLQAGTLPVGSKLYVEAFFHKGQRYTRSWLDRAGTITSLTPVPVPADKDYEYEMYARATALYPQCPSDGYEMLRFGRILTEHANQVAAPPKTWIPVTFEAGKQGYVDISQSTIQKLSDADFPFFMGWQKIQESNTPFSQDGLCDYDELRRIVGVAEDLETPAERLRPEWEQEDKLAAYIQTHPAVREKLRGFICHAPSEWDASGNDARYGRLNDPDGFFGKRKVTDPDGYANFLRFHTQLQFMEQTPLAGGRKFWFFHPLAFVRYFRRCGWLSNPEFKKMFPITALRKKSTFQWVSEPVQPQLNLVENLGVKLNKAMRKFGITTPLRQAAFLGNAMQETQWFRSLAEGAPEYQRYYPWFGRGFLQLTWPDNYVKYWKFDGRQVASTLSGRLHEAAIVSNRMRSNAALMALEAHVPVGMKKWRDDLTEPSIDASDSAGAYWAWSGAARSADQSPVFRRESVQVGNASKPYYSSESFGKVAATVNVGQPSRNFEAINGLQARYQAYVAALLLLTEGVQFPIADGTLKDFPDH</sequence>
<dbReference type="Proteomes" id="UP000727654">
    <property type="component" value="Unassembled WGS sequence"/>
</dbReference>
<evidence type="ECO:0008006" key="3">
    <source>
        <dbReference type="Google" id="ProtNLM"/>
    </source>
</evidence>
<reference evidence="1 2" key="1">
    <citation type="submission" date="2021-08" db="EMBL/GenBank/DDBJ databases">
        <authorList>
            <person name="Peeters C."/>
        </authorList>
    </citation>
    <scope>NUCLEOTIDE SEQUENCE [LARGE SCALE GENOMIC DNA]</scope>
    <source>
        <strain evidence="1 2">LMG 23992</strain>
    </source>
</reference>
<organism evidence="1 2">
    <name type="scientific">Cupriavidus laharis</name>
    <dbReference type="NCBI Taxonomy" id="151654"/>
    <lineage>
        <taxon>Bacteria</taxon>
        <taxon>Pseudomonadati</taxon>
        <taxon>Pseudomonadota</taxon>
        <taxon>Betaproteobacteria</taxon>
        <taxon>Burkholderiales</taxon>
        <taxon>Burkholderiaceae</taxon>
        <taxon>Cupriavidus</taxon>
    </lineage>
</organism>